<feature type="domain" description="SLH" evidence="3">
    <location>
        <begin position="706"/>
        <end position="769"/>
    </location>
</feature>
<evidence type="ECO:0000259" key="3">
    <source>
        <dbReference type="PROSITE" id="PS51272"/>
    </source>
</evidence>
<organism evidence="4 5">
    <name type="scientific">Paenibacillus thermoaerophilus</name>
    <dbReference type="NCBI Taxonomy" id="1215385"/>
    <lineage>
        <taxon>Bacteria</taxon>
        <taxon>Bacillati</taxon>
        <taxon>Bacillota</taxon>
        <taxon>Bacilli</taxon>
        <taxon>Bacillales</taxon>
        <taxon>Paenibacillaceae</taxon>
        <taxon>Paenibacillus</taxon>
    </lineage>
</organism>
<accession>A0ABW2V144</accession>
<dbReference type="EMBL" id="JBHTGQ010000010">
    <property type="protein sequence ID" value="MFC7749220.1"/>
    <property type="molecule type" value="Genomic_DNA"/>
</dbReference>
<gene>
    <name evidence="4" type="ORF">ACFQWB_04590</name>
</gene>
<dbReference type="RefSeq" id="WP_170209443.1">
    <property type="nucleotide sequence ID" value="NZ_JBHTGQ010000010.1"/>
</dbReference>
<protein>
    <submittedName>
        <fullName evidence="4">YcdB/YcdC domain-containing protein</fullName>
    </submittedName>
</protein>
<evidence type="ECO:0000256" key="1">
    <source>
        <dbReference type="SAM" id="MobiDB-lite"/>
    </source>
</evidence>
<feature type="domain" description="SLH" evidence="3">
    <location>
        <begin position="643"/>
        <end position="705"/>
    </location>
</feature>
<keyword evidence="5" id="KW-1185">Reference proteome</keyword>
<dbReference type="InterPro" id="IPR001119">
    <property type="entry name" value="SLH_dom"/>
</dbReference>
<feature type="region of interest" description="Disordered" evidence="1">
    <location>
        <begin position="279"/>
        <end position="309"/>
    </location>
</feature>
<sequence>MKRRKKTWGLLGLSAAMVLSMAPMQAFASEPVSAVAKKAGAEEIDPSMVAVSQEKAAELAKAAVEIPEGFKLRGSRLSSHYMSESPVWTLEFARIAEDRQTGSISVAIDAHTGSLVEFSVYDEEDRKPQTYPPKVDYAQAKAIADEALAKYAGDKAKLVRYDSSYEASMRPPLDGNVNYSIRYNRYENGYPYEPNGVSIQVNGNGKITRFSVQWTDDVEFSAKAPKISEADALKIVREKFVPSLVYFVPWNVPRSSQKMQVVYQAAPLSIDAVTGEPIGSSAGSNPLAGKPLTETPAGKPPVQKKLSQSEAVERVKSLIPLPEGVVLQNANYNEYSPDSSDKLQATWSINWLVENSEAAKLGKVGIYASIDAMTGIVRNYHNDFSYWNMKDENPAPSEYKLTVEQAEQKAVDLVKKNLPHLTHELYPNPSASSGANAEDTRNVRFGFVRAVHGILSTLETVNVTVDRYTGEILEFYYNPADLEYPKTAPKVIGVDQAKELLLQQYELRLHYVPSSVASGLDPKKRALMIAAGEIPPTEGANKAALVYELVEKPLGEYVVLDAVSGEWRNGESYAPTSLEKPKATDLEGHWAARELQLMLDYKAVEAKDGLVRPDESITRGEMIKMLVIAMNGGYYGGMFVYDRAASFNDVAKSSPYFGFVERAVDMRLLDPSVGKLDPEGKITREEIAQMIVRALRYDKLAERSNLFALNAADMGDIQHKGHVAIVLGLGIMSLNDDGKFLPSAEVSRAAAATAFYRYLEQRSQLQDQPGYYY</sequence>
<evidence type="ECO:0000313" key="5">
    <source>
        <dbReference type="Proteomes" id="UP001596528"/>
    </source>
</evidence>
<dbReference type="Pfam" id="PF00395">
    <property type="entry name" value="SLH"/>
    <property type="match status" value="3"/>
</dbReference>
<reference evidence="5" key="1">
    <citation type="journal article" date="2019" name="Int. J. Syst. Evol. Microbiol.">
        <title>The Global Catalogue of Microorganisms (GCM) 10K type strain sequencing project: providing services to taxonomists for standard genome sequencing and annotation.</title>
        <authorList>
            <consortium name="The Broad Institute Genomics Platform"/>
            <consortium name="The Broad Institute Genome Sequencing Center for Infectious Disease"/>
            <person name="Wu L."/>
            <person name="Ma J."/>
        </authorList>
    </citation>
    <scope>NUCLEOTIDE SEQUENCE [LARGE SCALE GENOMIC DNA]</scope>
    <source>
        <strain evidence="5">JCM 18657</strain>
    </source>
</reference>
<comment type="caution">
    <text evidence="4">The sequence shown here is derived from an EMBL/GenBank/DDBJ whole genome shotgun (WGS) entry which is preliminary data.</text>
</comment>
<feature type="chain" id="PRO_5046557894" evidence="2">
    <location>
        <begin position="29"/>
        <end position="773"/>
    </location>
</feature>
<feature type="domain" description="SLH" evidence="3">
    <location>
        <begin position="578"/>
        <end position="640"/>
    </location>
</feature>
<dbReference type="PROSITE" id="PS51272">
    <property type="entry name" value="SLH"/>
    <property type="match status" value="3"/>
</dbReference>
<dbReference type="Proteomes" id="UP001596528">
    <property type="component" value="Unassembled WGS sequence"/>
</dbReference>
<keyword evidence="2" id="KW-0732">Signal</keyword>
<proteinExistence type="predicted"/>
<evidence type="ECO:0000313" key="4">
    <source>
        <dbReference type="EMBL" id="MFC7749220.1"/>
    </source>
</evidence>
<feature type="signal peptide" evidence="2">
    <location>
        <begin position="1"/>
        <end position="28"/>
    </location>
</feature>
<evidence type="ECO:0000256" key="2">
    <source>
        <dbReference type="SAM" id="SignalP"/>
    </source>
</evidence>
<dbReference type="InterPro" id="IPR032599">
    <property type="entry name" value="YcdB/YcdC_rep_domain"/>
</dbReference>
<name>A0ABW2V144_9BACL</name>
<dbReference type="Pfam" id="PF16244">
    <property type="entry name" value="DUF4901"/>
    <property type="match status" value="2"/>
</dbReference>